<reference evidence="2" key="1">
    <citation type="submission" date="2016-10" db="EMBL/GenBank/DDBJ databases">
        <authorList>
            <person name="Varghese N."/>
            <person name="Submissions S."/>
        </authorList>
    </citation>
    <scope>NUCLEOTIDE SEQUENCE [LARGE SCALE GENOMIC DNA]</scope>
    <source>
        <strain evidence="2">DSM 17038</strain>
    </source>
</reference>
<protein>
    <submittedName>
        <fullName evidence="1">Uncharacterized protein</fullName>
    </submittedName>
</protein>
<dbReference type="EMBL" id="FOOX01000023">
    <property type="protein sequence ID" value="SFH30177.1"/>
    <property type="molecule type" value="Genomic_DNA"/>
</dbReference>
<dbReference type="OrthoDB" id="1806980at2"/>
<gene>
    <name evidence="1" type="ORF">SAMN05660649_04671</name>
</gene>
<evidence type="ECO:0000313" key="2">
    <source>
        <dbReference type="Proteomes" id="UP000199337"/>
    </source>
</evidence>
<accession>A0A1I2YX01</accession>
<dbReference type="AlphaFoldDB" id="A0A1I2YX01"/>
<sequence length="125" mass="14459">MIGMVRHFGIGLLVYDDIIDWDNYETKVDPVMKEEYEFEGVKKKVYEVILVPVDRPYVGIILPSLWGKIRSAGRGGHELSLDEIDPRSIGVSVYALDTAAKILNKISTRPIRLKELKLRFYEYWV</sequence>
<name>A0A1I2YX01_9FIRM</name>
<keyword evidence="2" id="KW-1185">Reference proteome</keyword>
<evidence type="ECO:0000313" key="1">
    <source>
        <dbReference type="EMBL" id="SFH30177.1"/>
    </source>
</evidence>
<organism evidence="1 2">
    <name type="scientific">Desulfotruncus arcticus DSM 17038</name>
    <dbReference type="NCBI Taxonomy" id="1121424"/>
    <lineage>
        <taxon>Bacteria</taxon>
        <taxon>Bacillati</taxon>
        <taxon>Bacillota</taxon>
        <taxon>Clostridia</taxon>
        <taxon>Eubacteriales</taxon>
        <taxon>Desulfallaceae</taxon>
        <taxon>Desulfotruncus</taxon>
    </lineage>
</organism>
<dbReference type="Proteomes" id="UP000199337">
    <property type="component" value="Unassembled WGS sequence"/>
</dbReference>
<dbReference type="STRING" id="341036.SAMN05660649_04671"/>
<proteinExistence type="predicted"/>
<dbReference type="RefSeq" id="WP_092475056.1">
    <property type="nucleotide sequence ID" value="NZ_FOOX01000023.1"/>
</dbReference>